<dbReference type="PANTHER" id="PTHR10134">
    <property type="entry name" value="CYTOCHROME B-C1 COMPLEX SUBUNIT RIESKE, MITOCHONDRIAL"/>
    <property type="match status" value="1"/>
</dbReference>
<sequence>MSDRAGSPSQAELAAGGEAPTRRDFLTLTTAAFGLLGAGIVAWPMIDSMNPSADVLALSTVDVDLSPVQVGQRITATWRGKPIFIDRRTRQEVAEARAADHSPTLIDPATDASRVKRQPWLVVIGICTHLGCVPLGQKPGDPRGPYGGYFCPCHGSIYDTAGRVRHGPAPKNLYLPPYEFRSDTKLRIG</sequence>
<comment type="function">
    <text evidence="1">Component of the ubiquinol-cytochrome c reductase complex (complex III or cytochrome b-c1 complex), which is a respiratory chain that generates an electrochemical potential coupled to ATP synthesis.</text>
</comment>
<comment type="subunit">
    <text evidence="4 21">The main subunits of complex b-c1 are: cytochrome b, cytochrome c1 and the Rieske protein.</text>
</comment>
<keyword evidence="18" id="KW-1015">Disulfide bond</keyword>
<name>A0A1Y6BYF6_9PROT</name>
<comment type="cofactor">
    <cofactor evidence="20">
        <name>[2Fe-2S] cluster</name>
        <dbReference type="ChEBI" id="CHEBI:190135"/>
    </cofactor>
    <text evidence="20">Binds 1 [2Fe-2S] cluster per subunit.</text>
</comment>
<dbReference type="NCBIfam" id="TIGR01416">
    <property type="entry name" value="Rieske_proteo"/>
    <property type="match status" value="1"/>
</dbReference>
<dbReference type="PRINTS" id="PR00162">
    <property type="entry name" value="RIESKE"/>
</dbReference>
<dbReference type="STRING" id="560819.SAMN05428998_11244"/>
<evidence type="ECO:0000313" key="23">
    <source>
        <dbReference type="EMBL" id="SMF36083.1"/>
    </source>
</evidence>
<dbReference type="Pfam" id="PF10399">
    <property type="entry name" value="UCR_Fe-S_N"/>
    <property type="match status" value="1"/>
</dbReference>
<evidence type="ECO:0000256" key="9">
    <source>
        <dbReference type="ARBA" id="ARBA00022692"/>
    </source>
</evidence>
<dbReference type="RefSeq" id="WP_085123580.1">
    <property type="nucleotide sequence ID" value="NZ_FWZX01000012.1"/>
</dbReference>
<keyword evidence="17 20" id="KW-0472">Membrane</keyword>
<keyword evidence="11" id="KW-0479">Metal-binding</keyword>
<dbReference type="InterPro" id="IPR006317">
    <property type="entry name" value="Ubiquinol_cyt_c_Rdtase_Fe-S-su"/>
</dbReference>
<dbReference type="InterPro" id="IPR005805">
    <property type="entry name" value="Rieske_Fe-S_prot_C"/>
</dbReference>
<evidence type="ECO:0000256" key="11">
    <source>
        <dbReference type="ARBA" id="ARBA00022723"/>
    </source>
</evidence>
<evidence type="ECO:0000259" key="22">
    <source>
        <dbReference type="PROSITE" id="PS51296"/>
    </source>
</evidence>
<organism evidence="23 24">
    <name type="scientific">Tistlia consotensis USBA 355</name>
    <dbReference type="NCBI Taxonomy" id="560819"/>
    <lineage>
        <taxon>Bacteria</taxon>
        <taxon>Pseudomonadati</taxon>
        <taxon>Pseudomonadota</taxon>
        <taxon>Alphaproteobacteria</taxon>
        <taxon>Rhodospirillales</taxon>
        <taxon>Rhodovibrionaceae</taxon>
        <taxon>Tistlia</taxon>
    </lineage>
</organism>
<evidence type="ECO:0000256" key="18">
    <source>
        <dbReference type="ARBA" id="ARBA00023157"/>
    </source>
</evidence>
<dbReference type="PROSITE" id="PS51318">
    <property type="entry name" value="TAT"/>
    <property type="match status" value="1"/>
</dbReference>
<keyword evidence="8" id="KW-1003">Cell membrane</keyword>
<keyword evidence="12" id="KW-1278">Translocase</keyword>
<gene>
    <name evidence="23" type="ORF">SAMN05428998_11244</name>
</gene>
<evidence type="ECO:0000256" key="1">
    <source>
        <dbReference type="ARBA" id="ARBA00002444"/>
    </source>
</evidence>
<evidence type="ECO:0000256" key="13">
    <source>
        <dbReference type="ARBA" id="ARBA00022982"/>
    </source>
</evidence>
<comment type="catalytic activity">
    <reaction evidence="19 20">
        <text>a quinol + 2 Fe(III)-[cytochrome c](out) = a quinone + 2 Fe(II)-[cytochrome c](out) + 2 H(+)(out)</text>
        <dbReference type="Rhea" id="RHEA:11484"/>
        <dbReference type="Rhea" id="RHEA-COMP:10350"/>
        <dbReference type="Rhea" id="RHEA-COMP:14399"/>
        <dbReference type="ChEBI" id="CHEBI:15378"/>
        <dbReference type="ChEBI" id="CHEBI:24646"/>
        <dbReference type="ChEBI" id="CHEBI:29033"/>
        <dbReference type="ChEBI" id="CHEBI:29034"/>
        <dbReference type="ChEBI" id="CHEBI:132124"/>
        <dbReference type="EC" id="7.1.1.8"/>
    </reaction>
</comment>
<reference evidence="23 24" key="1">
    <citation type="submission" date="2017-04" db="EMBL/GenBank/DDBJ databases">
        <authorList>
            <person name="Afonso C.L."/>
            <person name="Miller P.J."/>
            <person name="Scott M.A."/>
            <person name="Spackman E."/>
            <person name="Goraichik I."/>
            <person name="Dimitrov K.M."/>
            <person name="Suarez D.L."/>
            <person name="Swayne D.E."/>
        </authorList>
    </citation>
    <scope>NUCLEOTIDE SEQUENCE [LARGE SCALE GENOMIC DNA]</scope>
    <source>
        <strain evidence="23 24">USBA 355</strain>
    </source>
</reference>
<dbReference type="SUPFAM" id="SSF50022">
    <property type="entry name" value="ISP domain"/>
    <property type="match status" value="1"/>
</dbReference>
<dbReference type="InterPro" id="IPR014349">
    <property type="entry name" value="Rieske_Fe-S_prot"/>
</dbReference>
<comment type="similarity">
    <text evidence="3">Belongs to the Rieske iron-sulfur protein family.</text>
</comment>
<keyword evidence="24" id="KW-1185">Reference proteome</keyword>
<dbReference type="Gene3D" id="1.20.5.510">
    <property type="entry name" value="Single helix bin"/>
    <property type="match status" value="1"/>
</dbReference>
<keyword evidence="10" id="KW-0001">2Fe-2S</keyword>
<dbReference type="GO" id="GO:0046872">
    <property type="term" value="F:metal ion binding"/>
    <property type="evidence" value="ECO:0007669"/>
    <property type="project" value="UniProtKB-KW"/>
</dbReference>
<evidence type="ECO:0000256" key="3">
    <source>
        <dbReference type="ARBA" id="ARBA00010651"/>
    </source>
</evidence>
<dbReference type="GO" id="GO:0005886">
    <property type="term" value="C:plasma membrane"/>
    <property type="evidence" value="ECO:0007669"/>
    <property type="project" value="UniProtKB-SubCell"/>
</dbReference>
<keyword evidence="7 20" id="KW-0813">Transport</keyword>
<evidence type="ECO:0000256" key="20">
    <source>
        <dbReference type="RuleBase" id="RU004494"/>
    </source>
</evidence>
<comment type="subcellular location">
    <subcellularLocation>
        <location evidence="2">Cell membrane</location>
        <topology evidence="2">Single-pass membrane protein</topology>
    </subcellularLocation>
</comment>
<protein>
    <recommendedName>
        <fullName evidence="6 20">Ubiquinol-cytochrome c reductase iron-sulfur subunit</fullName>
        <ecNumber evidence="5 20">7.1.1.8</ecNumber>
    </recommendedName>
</protein>
<keyword evidence="16" id="KW-0411">Iron-sulfur</keyword>
<keyword evidence="13 20" id="KW-0249">Electron transport</keyword>
<feature type="transmembrane region" description="Helical" evidence="20">
    <location>
        <begin position="25"/>
        <end position="46"/>
    </location>
</feature>
<accession>A0A1Y6BYF6</accession>
<dbReference type="InterPro" id="IPR017941">
    <property type="entry name" value="Rieske_2Fe-2S"/>
</dbReference>
<dbReference type="GO" id="GO:0051537">
    <property type="term" value="F:2 iron, 2 sulfur cluster binding"/>
    <property type="evidence" value="ECO:0007669"/>
    <property type="project" value="UniProtKB-KW"/>
</dbReference>
<keyword evidence="9 20" id="KW-0812">Transmembrane</keyword>
<dbReference type="AlphaFoldDB" id="A0A1Y6BYF6"/>
<dbReference type="InterPro" id="IPR006311">
    <property type="entry name" value="TAT_signal"/>
</dbReference>
<feature type="domain" description="Rieske" evidence="22">
    <location>
        <begin position="90"/>
        <end position="187"/>
    </location>
</feature>
<keyword evidence="14 20" id="KW-1133">Transmembrane helix</keyword>
<evidence type="ECO:0000256" key="6">
    <source>
        <dbReference type="ARBA" id="ARBA00019816"/>
    </source>
</evidence>
<evidence type="ECO:0000256" key="12">
    <source>
        <dbReference type="ARBA" id="ARBA00022967"/>
    </source>
</evidence>
<keyword evidence="15" id="KW-0408">Iron</keyword>
<evidence type="ECO:0000256" key="2">
    <source>
        <dbReference type="ARBA" id="ARBA00004162"/>
    </source>
</evidence>
<dbReference type="EMBL" id="FWZX01000012">
    <property type="protein sequence ID" value="SMF36083.1"/>
    <property type="molecule type" value="Genomic_DNA"/>
</dbReference>
<comment type="miscellaneous">
    <text evidence="20">The Rieske protein is a high potential 2Fe-2S protein.</text>
</comment>
<evidence type="ECO:0000256" key="19">
    <source>
        <dbReference type="ARBA" id="ARBA00029351"/>
    </source>
</evidence>
<dbReference type="InterPro" id="IPR036922">
    <property type="entry name" value="Rieske_2Fe-2S_sf"/>
</dbReference>
<evidence type="ECO:0000256" key="8">
    <source>
        <dbReference type="ARBA" id="ARBA00022475"/>
    </source>
</evidence>
<evidence type="ECO:0000256" key="10">
    <source>
        <dbReference type="ARBA" id="ARBA00022714"/>
    </source>
</evidence>
<evidence type="ECO:0000256" key="7">
    <source>
        <dbReference type="ARBA" id="ARBA00022448"/>
    </source>
</evidence>
<dbReference type="NCBIfam" id="TIGR01409">
    <property type="entry name" value="TAT_signal_seq"/>
    <property type="match status" value="1"/>
</dbReference>
<dbReference type="Gene3D" id="2.102.10.10">
    <property type="entry name" value="Rieske [2Fe-2S] iron-sulphur domain"/>
    <property type="match status" value="1"/>
</dbReference>
<evidence type="ECO:0000256" key="17">
    <source>
        <dbReference type="ARBA" id="ARBA00023136"/>
    </source>
</evidence>
<dbReference type="FunFam" id="2.102.10.10:FF:000001">
    <property type="entry name" value="Cytochrome b-c1 complex subunit Rieske, mitochondrial"/>
    <property type="match status" value="1"/>
</dbReference>
<evidence type="ECO:0000256" key="14">
    <source>
        <dbReference type="ARBA" id="ARBA00022989"/>
    </source>
</evidence>
<evidence type="ECO:0000313" key="24">
    <source>
        <dbReference type="Proteomes" id="UP000192917"/>
    </source>
</evidence>
<dbReference type="Proteomes" id="UP000192917">
    <property type="component" value="Unassembled WGS sequence"/>
</dbReference>
<evidence type="ECO:0000256" key="21">
    <source>
        <dbReference type="RuleBase" id="RU004497"/>
    </source>
</evidence>
<dbReference type="CDD" id="cd03470">
    <property type="entry name" value="Rieske_cytochrome_bc1"/>
    <property type="match status" value="1"/>
</dbReference>
<evidence type="ECO:0000256" key="5">
    <source>
        <dbReference type="ARBA" id="ARBA00012951"/>
    </source>
</evidence>
<evidence type="ECO:0000256" key="16">
    <source>
        <dbReference type="ARBA" id="ARBA00023014"/>
    </source>
</evidence>
<evidence type="ECO:0000256" key="15">
    <source>
        <dbReference type="ARBA" id="ARBA00023004"/>
    </source>
</evidence>
<proteinExistence type="inferred from homology"/>
<evidence type="ECO:0000256" key="4">
    <source>
        <dbReference type="ARBA" id="ARBA00011649"/>
    </source>
</evidence>
<dbReference type="Pfam" id="PF00355">
    <property type="entry name" value="Rieske"/>
    <property type="match status" value="1"/>
</dbReference>
<dbReference type="EC" id="7.1.1.8" evidence="5 20"/>
<dbReference type="InterPro" id="IPR019546">
    <property type="entry name" value="TAT_signal_bac_arc"/>
</dbReference>
<dbReference type="InterPro" id="IPR019470">
    <property type="entry name" value="Ubiq_cytC_Rdtase_Fe-S_su_TAT"/>
</dbReference>
<dbReference type="PROSITE" id="PS51296">
    <property type="entry name" value="RIESKE"/>
    <property type="match status" value="1"/>
</dbReference>
<dbReference type="GO" id="GO:0008121">
    <property type="term" value="F:quinol-cytochrome-c reductase activity"/>
    <property type="evidence" value="ECO:0007669"/>
    <property type="project" value="UniProtKB-EC"/>
</dbReference>